<dbReference type="EMBL" id="VJZC01000030">
    <property type="protein sequence ID" value="MPY57008.1"/>
    <property type="molecule type" value="Genomic_DNA"/>
</dbReference>
<dbReference type="RefSeq" id="WP_152770466.1">
    <property type="nucleotide sequence ID" value="NZ_VJZC01000030.1"/>
</dbReference>
<dbReference type="EC" id="1.17.7.4" evidence="5"/>
<feature type="region of interest" description="Disordered" evidence="6">
    <location>
        <begin position="311"/>
        <end position="333"/>
    </location>
</feature>
<feature type="binding site" evidence="5">
    <location>
        <position position="226"/>
    </location>
    <ligand>
        <name>isopentenyl diphosphate</name>
        <dbReference type="ChEBI" id="CHEBI:128769"/>
    </ligand>
</feature>
<keyword evidence="5 7" id="KW-0560">Oxidoreductase</keyword>
<evidence type="ECO:0000256" key="1">
    <source>
        <dbReference type="ARBA" id="ARBA00022485"/>
    </source>
</evidence>
<dbReference type="InterPro" id="IPR003451">
    <property type="entry name" value="LytB/IspH"/>
</dbReference>
<dbReference type="NCBIfam" id="NF002189">
    <property type="entry name" value="PRK01045.1-3"/>
    <property type="match status" value="1"/>
</dbReference>
<feature type="binding site" evidence="5">
    <location>
        <position position="15"/>
    </location>
    <ligand>
        <name>[4Fe-4S] cluster</name>
        <dbReference type="ChEBI" id="CHEBI:49883"/>
    </ligand>
</feature>
<dbReference type="HAMAP" id="MF_00191">
    <property type="entry name" value="IspH"/>
    <property type="match status" value="1"/>
</dbReference>
<dbReference type="AlphaFoldDB" id="A0A5N8XDK7"/>
<feature type="binding site" evidence="5">
    <location>
        <position position="127"/>
    </location>
    <ligand>
        <name>dimethylallyl diphosphate</name>
        <dbReference type="ChEBI" id="CHEBI:57623"/>
    </ligand>
</feature>
<gene>
    <name evidence="5" type="primary">ispH</name>
    <name evidence="7" type="ORF">FNH08_07430</name>
</gene>
<keyword evidence="1 5" id="KW-0004">4Fe-4S</keyword>
<dbReference type="UniPathway" id="UPA00056">
    <property type="reaction ID" value="UER00097"/>
</dbReference>
<comment type="catalytic activity">
    <reaction evidence="5">
        <text>dimethylallyl diphosphate + 2 oxidized [2Fe-2S]-[ferredoxin] + H2O = (2E)-4-hydroxy-3-methylbut-2-enyl diphosphate + 2 reduced [2Fe-2S]-[ferredoxin] + 2 H(+)</text>
        <dbReference type="Rhea" id="RHEA:24825"/>
        <dbReference type="Rhea" id="RHEA-COMP:10000"/>
        <dbReference type="Rhea" id="RHEA-COMP:10001"/>
        <dbReference type="ChEBI" id="CHEBI:15377"/>
        <dbReference type="ChEBI" id="CHEBI:15378"/>
        <dbReference type="ChEBI" id="CHEBI:33737"/>
        <dbReference type="ChEBI" id="CHEBI:33738"/>
        <dbReference type="ChEBI" id="CHEBI:57623"/>
        <dbReference type="ChEBI" id="CHEBI:128753"/>
        <dbReference type="EC" id="1.17.7.4"/>
    </reaction>
</comment>
<evidence type="ECO:0000256" key="3">
    <source>
        <dbReference type="ARBA" id="ARBA00023004"/>
    </source>
</evidence>
<feature type="binding site" evidence="5">
    <location>
        <position position="44"/>
    </location>
    <ligand>
        <name>(2E)-4-hydroxy-3-methylbut-2-enyl diphosphate</name>
        <dbReference type="ChEBI" id="CHEBI:128753"/>
    </ligand>
</feature>
<feature type="binding site" evidence="5">
    <location>
        <position position="226"/>
    </location>
    <ligand>
        <name>(2E)-4-hydroxy-3-methylbut-2-enyl diphosphate</name>
        <dbReference type="ChEBI" id="CHEBI:128753"/>
    </ligand>
</feature>
<feature type="binding site" evidence="5">
    <location>
        <position position="269"/>
    </location>
    <ligand>
        <name>isopentenyl diphosphate</name>
        <dbReference type="ChEBI" id="CHEBI:128769"/>
    </ligand>
</feature>
<dbReference type="GO" id="GO:0019288">
    <property type="term" value="P:isopentenyl diphosphate biosynthetic process, methylerythritol 4-phosphate pathway"/>
    <property type="evidence" value="ECO:0007669"/>
    <property type="project" value="UniProtKB-UniRule"/>
</dbReference>
<feature type="binding site" evidence="5">
    <location>
        <position position="44"/>
    </location>
    <ligand>
        <name>dimethylallyl diphosphate</name>
        <dbReference type="ChEBI" id="CHEBI:57623"/>
    </ligand>
</feature>
<feature type="binding site" evidence="5">
    <location>
        <position position="197"/>
    </location>
    <ligand>
        <name>[4Fe-4S] cluster</name>
        <dbReference type="ChEBI" id="CHEBI:49883"/>
    </ligand>
</feature>
<comment type="similarity">
    <text evidence="5">Belongs to the IspH family.</text>
</comment>
<evidence type="ECO:0000256" key="4">
    <source>
        <dbReference type="ARBA" id="ARBA00023014"/>
    </source>
</evidence>
<dbReference type="GO" id="GO:0051745">
    <property type="term" value="F:4-hydroxy-3-methylbut-2-enyl diphosphate reductase activity"/>
    <property type="evidence" value="ECO:0007669"/>
    <property type="project" value="UniProtKB-UniRule"/>
</dbReference>
<dbReference type="NCBIfam" id="NF002188">
    <property type="entry name" value="PRK01045.1-2"/>
    <property type="match status" value="1"/>
</dbReference>
<comment type="catalytic activity">
    <reaction evidence="5">
        <text>isopentenyl diphosphate + 2 oxidized [2Fe-2S]-[ferredoxin] + H2O = (2E)-4-hydroxy-3-methylbut-2-enyl diphosphate + 2 reduced [2Fe-2S]-[ferredoxin] + 2 H(+)</text>
        <dbReference type="Rhea" id="RHEA:24488"/>
        <dbReference type="Rhea" id="RHEA-COMP:10000"/>
        <dbReference type="Rhea" id="RHEA-COMP:10001"/>
        <dbReference type="ChEBI" id="CHEBI:15377"/>
        <dbReference type="ChEBI" id="CHEBI:15378"/>
        <dbReference type="ChEBI" id="CHEBI:33737"/>
        <dbReference type="ChEBI" id="CHEBI:33738"/>
        <dbReference type="ChEBI" id="CHEBI:128753"/>
        <dbReference type="ChEBI" id="CHEBI:128769"/>
        <dbReference type="EC" id="1.17.7.4"/>
    </reaction>
</comment>
<feature type="binding site" evidence="5">
    <location>
        <position position="127"/>
    </location>
    <ligand>
        <name>(2E)-4-hydroxy-3-methylbut-2-enyl diphosphate</name>
        <dbReference type="ChEBI" id="CHEBI:128753"/>
    </ligand>
</feature>
<feature type="binding site" evidence="5">
    <location>
        <position position="225"/>
    </location>
    <ligand>
        <name>(2E)-4-hydroxy-3-methylbut-2-enyl diphosphate</name>
        <dbReference type="ChEBI" id="CHEBI:128753"/>
    </ligand>
</feature>
<feature type="binding site" evidence="5">
    <location>
        <position position="226"/>
    </location>
    <ligand>
        <name>dimethylallyl diphosphate</name>
        <dbReference type="ChEBI" id="CHEBI:57623"/>
    </ligand>
</feature>
<feature type="binding site" evidence="5">
    <location>
        <position position="269"/>
    </location>
    <ligand>
        <name>dimethylallyl diphosphate</name>
        <dbReference type="ChEBI" id="CHEBI:57623"/>
    </ligand>
</feature>
<dbReference type="GO" id="GO:0016114">
    <property type="term" value="P:terpenoid biosynthetic process"/>
    <property type="evidence" value="ECO:0007669"/>
    <property type="project" value="UniProtKB-UniRule"/>
</dbReference>
<evidence type="ECO:0000313" key="7">
    <source>
        <dbReference type="EMBL" id="MPY57008.1"/>
    </source>
</evidence>
<feature type="binding site" evidence="5">
    <location>
        <position position="99"/>
    </location>
    <ligand>
        <name>[4Fe-4S] cluster</name>
        <dbReference type="ChEBI" id="CHEBI:49883"/>
    </ligand>
</feature>
<keyword evidence="3 5" id="KW-0408">Iron</keyword>
<dbReference type="OrthoDB" id="9804068at2"/>
<feature type="binding site" evidence="5">
    <location>
        <position position="227"/>
    </location>
    <ligand>
        <name>isopentenyl diphosphate</name>
        <dbReference type="ChEBI" id="CHEBI:128769"/>
    </ligand>
</feature>
<sequence length="333" mass="35397">MTGSNVVLAQPRGFCAGVRRAIGIVERALDLHGAPVYVRKEIVHNHYIVSELKKRGAVFVDSEDEVPQGAVCVFSAHGVSPGVRSSAAERQLEVIDATCPLVSKVHQEAVRFARDGRTILLVGHEGHEEVEGVLGEAPDRVVVIETEEDVRRLGLPDDTPVAVLTQTTLSFDETAKVVEALRARFTDLITPNDDDICYASQNRQNAVKDLARRNDLVLVVGSLNSSNSLRMVEVAREHGAAAHLVPDEGHLEPAWLEGVSTIGISSGASAPEILVDGLVARLAALGFDGVELQQGIAEDVVFSMPGRLADPATGRVPQTPLAGEALSSPGGAR</sequence>
<feature type="binding site" evidence="5">
    <location>
        <position position="44"/>
    </location>
    <ligand>
        <name>isopentenyl diphosphate</name>
        <dbReference type="ChEBI" id="CHEBI:128769"/>
    </ligand>
</feature>
<comment type="cofactor">
    <cofactor evidence="5">
        <name>[4Fe-4S] cluster</name>
        <dbReference type="ChEBI" id="CHEBI:49883"/>
    </cofactor>
    <text evidence="5">Binds 1 [4Fe-4S] cluster per subunit.</text>
</comment>
<feature type="binding site" evidence="5">
    <location>
        <position position="225"/>
    </location>
    <ligand>
        <name>isopentenyl diphosphate</name>
        <dbReference type="ChEBI" id="CHEBI:128769"/>
    </ligand>
</feature>
<dbReference type="Gene3D" id="3.40.50.11270">
    <property type="match status" value="1"/>
</dbReference>
<feature type="binding site" evidence="5">
    <location>
        <position position="167"/>
    </location>
    <ligand>
        <name>(2E)-4-hydroxy-3-methylbut-2-enyl diphosphate</name>
        <dbReference type="ChEBI" id="CHEBI:128753"/>
    </ligand>
</feature>
<organism evidence="7 8">
    <name type="scientific">Streptomyces spongiae</name>
    <dbReference type="NCBI Taxonomy" id="565072"/>
    <lineage>
        <taxon>Bacteria</taxon>
        <taxon>Bacillati</taxon>
        <taxon>Actinomycetota</taxon>
        <taxon>Actinomycetes</taxon>
        <taxon>Kitasatosporales</taxon>
        <taxon>Streptomycetaceae</taxon>
        <taxon>Streptomyces</taxon>
    </lineage>
</organism>
<reference evidence="7 8" key="1">
    <citation type="submission" date="2019-07" db="EMBL/GenBank/DDBJ databases">
        <title>New species of Amycolatopsis and Streptomyces.</title>
        <authorList>
            <person name="Duangmal K."/>
            <person name="Teo W.F.A."/>
            <person name="Lipun K."/>
        </authorList>
    </citation>
    <scope>NUCLEOTIDE SEQUENCE [LARGE SCALE GENOMIC DNA]</scope>
    <source>
        <strain evidence="7 8">NBRC 106415</strain>
    </source>
</reference>
<dbReference type="GO" id="GO:0050992">
    <property type="term" value="P:dimethylallyl diphosphate biosynthetic process"/>
    <property type="evidence" value="ECO:0007669"/>
    <property type="project" value="UniProtKB-UniRule"/>
</dbReference>
<feature type="binding site" evidence="5">
    <location>
        <position position="77"/>
    </location>
    <ligand>
        <name>dimethylallyl diphosphate</name>
        <dbReference type="ChEBI" id="CHEBI:57623"/>
    </ligand>
</feature>
<dbReference type="NCBIfam" id="TIGR00216">
    <property type="entry name" value="ispH_lytB"/>
    <property type="match status" value="1"/>
</dbReference>
<feature type="binding site" evidence="5">
    <location>
        <position position="127"/>
    </location>
    <ligand>
        <name>isopentenyl diphosphate</name>
        <dbReference type="ChEBI" id="CHEBI:128769"/>
    </ligand>
</feature>
<dbReference type="Proteomes" id="UP000400924">
    <property type="component" value="Unassembled WGS sequence"/>
</dbReference>
<dbReference type="UniPathway" id="UPA00059">
    <property type="reaction ID" value="UER00105"/>
</dbReference>
<keyword evidence="5" id="KW-0414">Isoprene biosynthesis</keyword>
<dbReference type="NCBIfam" id="NF002190">
    <property type="entry name" value="PRK01045.1-4"/>
    <property type="match status" value="1"/>
</dbReference>
<dbReference type="Gene3D" id="3.40.1010.20">
    <property type="entry name" value="4-hydroxy-3-methylbut-2-enyl diphosphate reductase, catalytic domain"/>
    <property type="match status" value="2"/>
</dbReference>
<dbReference type="PANTHER" id="PTHR30426">
    <property type="entry name" value="4-HYDROXY-3-METHYLBUT-2-ENYL DIPHOSPHATE REDUCTASE"/>
    <property type="match status" value="1"/>
</dbReference>
<dbReference type="GO" id="GO:0051539">
    <property type="term" value="F:4 iron, 4 sulfur cluster binding"/>
    <property type="evidence" value="ECO:0007669"/>
    <property type="project" value="UniProtKB-UniRule"/>
</dbReference>
<feature type="binding site" evidence="5">
    <location>
        <position position="225"/>
    </location>
    <ligand>
        <name>dimethylallyl diphosphate</name>
        <dbReference type="ChEBI" id="CHEBI:57623"/>
    </ligand>
</feature>
<comment type="caution">
    <text evidence="7">The sequence shown here is derived from an EMBL/GenBank/DDBJ whole genome shotgun (WGS) entry which is preliminary data.</text>
</comment>
<feature type="active site" description="Proton donor" evidence="5">
    <location>
        <position position="129"/>
    </location>
</feature>
<keyword evidence="2 5" id="KW-0479">Metal-binding</keyword>
<dbReference type="GO" id="GO:0046872">
    <property type="term" value="F:metal ion binding"/>
    <property type="evidence" value="ECO:0007669"/>
    <property type="project" value="UniProtKB-KW"/>
</dbReference>
<accession>A0A5N8XDK7</accession>
<feature type="binding site" evidence="5">
    <location>
        <position position="227"/>
    </location>
    <ligand>
        <name>dimethylallyl diphosphate</name>
        <dbReference type="ChEBI" id="CHEBI:57623"/>
    </ligand>
</feature>
<keyword evidence="8" id="KW-1185">Reference proteome</keyword>
<dbReference type="CDD" id="cd13944">
    <property type="entry name" value="lytB_ispH"/>
    <property type="match status" value="1"/>
</dbReference>
<evidence type="ECO:0000256" key="6">
    <source>
        <dbReference type="SAM" id="MobiDB-lite"/>
    </source>
</evidence>
<feature type="binding site" evidence="5">
    <location>
        <position position="227"/>
    </location>
    <ligand>
        <name>(2E)-4-hydroxy-3-methylbut-2-enyl diphosphate</name>
        <dbReference type="ChEBI" id="CHEBI:128753"/>
    </ligand>
</feature>
<name>A0A5N8XDK7_9ACTN</name>
<evidence type="ECO:0000313" key="8">
    <source>
        <dbReference type="Proteomes" id="UP000400924"/>
    </source>
</evidence>
<evidence type="ECO:0000256" key="2">
    <source>
        <dbReference type="ARBA" id="ARBA00022723"/>
    </source>
</evidence>
<feature type="binding site" evidence="5">
    <location>
        <position position="77"/>
    </location>
    <ligand>
        <name>isopentenyl diphosphate</name>
        <dbReference type="ChEBI" id="CHEBI:128769"/>
    </ligand>
</feature>
<comment type="pathway">
    <text evidence="5">Isoprenoid biosynthesis; dimethylallyl diphosphate biosynthesis; dimethylallyl diphosphate from (2E)-4-hydroxy-3-methylbutenyl diphosphate: step 1/1.</text>
</comment>
<feature type="binding site" evidence="5">
    <location>
        <position position="77"/>
    </location>
    <ligand>
        <name>(2E)-4-hydroxy-3-methylbut-2-enyl diphosphate</name>
        <dbReference type="ChEBI" id="CHEBI:128753"/>
    </ligand>
</feature>
<dbReference type="Pfam" id="PF02401">
    <property type="entry name" value="LYTB"/>
    <property type="match status" value="1"/>
</dbReference>
<feature type="binding site" evidence="5">
    <location>
        <position position="269"/>
    </location>
    <ligand>
        <name>(2E)-4-hydroxy-3-methylbut-2-enyl diphosphate</name>
        <dbReference type="ChEBI" id="CHEBI:128753"/>
    </ligand>
</feature>
<keyword evidence="4 5" id="KW-0411">Iron-sulfur</keyword>
<protein>
    <recommendedName>
        <fullName evidence="5">4-hydroxy-3-methylbut-2-enyl diphosphate reductase</fullName>
        <shortName evidence="5">HMBPP reductase</shortName>
        <ecNumber evidence="5">1.17.7.4</ecNumber>
    </recommendedName>
</protein>
<dbReference type="PANTHER" id="PTHR30426:SF0">
    <property type="entry name" value="4-HYDROXY-3-METHYLBUT-2-ENYL DIPHOSPHATE REDUCTASE"/>
    <property type="match status" value="1"/>
</dbReference>
<proteinExistence type="inferred from homology"/>
<comment type="function">
    <text evidence="5">Catalyzes the conversion of 1-hydroxy-2-methyl-2-(E)-butenyl 4-diphosphate (HMBPP) into a mixture of isopentenyl diphosphate (IPP) and dimethylallyl diphosphate (DMAPP). Acts in the terminal step of the DOXP/MEP pathway for isoprenoid precursor biosynthesis.</text>
</comment>
<comment type="pathway">
    <text evidence="5">Isoprenoid biosynthesis; isopentenyl diphosphate biosynthesis via DXP pathway; isopentenyl diphosphate from 1-deoxy-D-xylulose 5-phosphate: step 6/6.</text>
</comment>
<evidence type="ECO:0000256" key="5">
    <source>
        <dbReference type="HAMAP-Rule" id="MF_00191"/>
    </source>
</evidence>